<dbReference type="SUPFAM" id="SSF53098">
    <property type="entry name" value="Ribonuclease H-like"/>
    <property type="match status" value="1"/>
</dbReference>
<gene>
    <name evidence="3" type="ORF">QR680_003838</name>
</gene>
<dbReference type="Proteomes" id="UP001175271">
    <property type="component" value="Unassembled WGS sequence"/>
</dbReference>
<dbReference type="GO" id="GO:0003676">
    <property type="term" value="F:nucleic acid binding"/>
    <property type="evidence" value="ECO:0007669"/>
    <property type="project" value="InterPro"/>
</dbReference>
<organism evidence="3 4">
    <name type="scientific">Steinernema hermaphroditum</name>
    <dbReference type="NCBI Taxonomy" id="289476"/>
    <lineage>
        <taxon>Eukaryota</taxon>
        <taxon>Metazoa</taxon>
        <taxon>Ecdysozoa</taxon>
        <taxon>Nematoda</taxon>
        <taxon>Chromadorea</taxon>
        <taxon>Rhabditida</taxon>
        <taxon>Tylenchina</taxon>
        <taxon>Panagrolaimomorpha</taxon>
        <taxon>Strongyloidoidea</taxon>
        <taxon>Steinernematidae</taxon>
        <taxon>Steinernema</taxon>
    </lineage>
</organism>
<dbReference type="GO" id="GO:0008408">
    <property type="term" value="F:3'-5' exonuclease activity"/>
    <property type="evidence" value="ECO:0007669"/>
    <property type="project" value="InterPro"/>
</dbReference>
<comment type="caution">
    <text evidence="3">The sequence shown here is derived from an EMBL/GenBank/DDBJ whole genome shotgun (WGS) entry which is preliminary data.</text>
</comment>
<dbReference type="InterPro" id="IPR012337">
    <property type="entry name" value="RNaseH-like_sf"/>
</dbReference>
<proteinExistence type="predicted"/>
<reference evidence="3" key="1">
    <citation type="submission" date="2023-06" db="EMBL/GenBank/DDBJ databases">
        <title>Genomic analysis of the entomopathogenic nematode Steinernema hermaphroditum.</title>
        <authorList>
            <person name="Schwarz E.M."/>
            <person name="Heppert J.K."/>
            <person name="Baniya A."/>
            <person name="Schwartz H.T."/>
            <person name="Tan C.-H."/>
            <person name="Antoshechkin I."/>
            <person name="Sternberg P.W."/>
            <person name="Goodrich-Blair H."/>
            <person name="Dillman A.R."/>
        </authorList>
    </citation>
    <scope>NUCLEOTIDE SEQUENCE</scope>
    <source>
        <strain evidence="3">PS9179</strain>
        <tissue evidence="3">Whole animal</tissue>
    </source>
</reference>
<dbReference type="Pfam" id="PF01612">
    <property type="entry name" value="DNA_pol_A_exo1"/>
    <property type="match status" value="1"/>
</dbReference>
<dbReference type="EMBL" id="JAUCMV010000003">
    <property type="protein sequence ID" value="KAK0408219.1"/>
    <property type="molecule type" value="Genomic_DNA"/>
</dbReference>
<accession>A0AA39HP07</accession>
<dbReference type="InterPro" id="IPR052408">
    <property type="entry name" value="Exonuclease_MUT-7-like"/>
</dbReference>
<dbReference type="PANTHER" id="PTHR47765">
    <property type="entry name" value="3'-5' EXONUCLEASE DOMAIN-CONTAINING PROTEIN"/>
    <property type="match status" value="1"/>
</dbReference>
<evidence type="ECO:0000313" key="3">
    <source>
        <dbReference type="EMBL" id="KAK0408219.1"/>
    </source>
</evidence>
<dbReference type="AlphaFoldDB" id="A0AA39HP07"/>
<feature type="domain" description="3'-5' exonuclease" evidence="2">
    <location>
        <begin position="380"/>
        <end position="574"/>
    </location>
</feature>
<dbReference type="GO" id="GO:0006139">
    <property type="term" value="P:nucleobase-containing compound metabolic process"/>
    <property type="evidence" value="ECO:0007669"/>
    <property type="project" value="InterPro"/>
</dbReference>
<sequence>MLKESVMTVSSKDEDSYPMGNPTRQDRLNEVFEKFKNSQKGKKGKTDASTLNDIKAALTNLFINGEDPLEAYFTLFEDAARMDMAPKLLFVLACEILKECIEGKDKPLASVELQTKAFNMLLEMDTTPKKRPELKLVKMFTFFAGIFIFDQMERPLGEYVKMFLLEGRYASAATLLSYGPSHLLEDTPNVLQEVIIPFFIIRNQEQEKLQSYTTIIIDLARRANVGTEFVEFLDKQLESNDKERMAVVAGYRDMPENGYQAFCNVKKDIKLYADAFRLSKPDFPNYRRQVAVGDLDRRFKMYYTEKTLTLGQFEDHARNAMLNPHALPILPDLFLERLKRRKDDEEVARWEAFFQKPQTLKQEFPEPYELDGFSVEFVRTETSKDIEKMTEVVRKVEKGNIIALDCENQAVYVTSTTKIALLQFAFDKKVFVVDTHSLGSDSDLNSAWKRFFEVFFGSGKHQVFGFGLDGDISNIGKTYAPLKDIQKKNVIKTERLIPELKKQLPNSEFFKDLNPKIGLQNLYKKCFPDQPEMDKSEQMSCFDRRPLRKAQLDYAARDVIVLLKIFEKFKEEAAREANGVDAFSMSILKSISS</sequence>
<protein>
    <recommendedName>
        <fullName evidence="2">3'-5' exonuclease domain-containing protein</fullName>
    </recommendedName>
</protein>
<evidence type="ECO:0000259" key="2">
    <source>
        <dbReference type="SMART" id="SM00474"/>
    </source>
</evidence>
<dbReference type="SMART" id="SM00474">
    <property type="entry name" value="35EXOc"/>
    <property type="match status" value="1"/>
</dbReference>
<dbReference type="InterPro" id="IPR002562">
    <property type="entry name" value="3'-5'_exonuclease_dom"/>
</dbReference>
<evidence type="ECO:0000256" key="1">
    <source>
        <dbReference type="SAM" id="MobiDB-lite"/>
    </source>
</evidence>
<name>A0AA39HP07_9BILA</name>
<feature type="region of interest" description="Disordered" evidence="1">
    <location>
        <begin position="1"/>
        <end position="24"/>
    </location>
</feature>
<dbReference type="Gene3D" id="3.30.420.10">
    <property type="entry name" value="Ribonuclease H-like superfamily/Ribonuclease H"/>
    <property type="match status" value="1"/>
</dbReference>
<evidence type="ECO:0000313" key="4">
    <source>
        <dbReference type="Proteomes" id="UP001175271"/>
    </source>
</evidence>
<dbReference type="InterPro" id="IPR036397">
    <property type="entry name" value="RNaseH_sf"/>
</dbReference>
<keyword evidence="4" id="KW-1185">Reference proteome</keyword>
<dbReference type="PANTHER" id="PTHR47765:SF2">
    <property type="entry name" value="EXONUCLEASE MUT-7 HOMOLOG"/>
    <property type="match status" value="1"/>
</dbReference>